<dbReference type="InterPro" id="IPR053139">
    <property type="entry name" value="Surface_bspA-like"/>
</dbReference>
<feature type="compositionally biased region" description="Low complexity" evidence="1">
    <location>
        <begin position="102"/>
        <end position="113"/>
    </location>
</feature>
<proteinExistence type="predicted"/>
<comment type="caution">
    <text evidence="4">The sequence shown here is derived from an EMBL/GenBank/DDBJ whole genome shotgun (WGS) entry which is preliminary data.</text>
</comment>
<protein>
    <submittedName>
        <fullName evidence="4">Leucine-rich repeat protein</fullName>
    </submittedName>
</protein>
<keyword evidence="2" id="KW-0732">Signal</keyword>
<feature type="compositionally biased region" description="Basic residues" evidence="1">
    <location>
        <begin position="91"/>
        <end position="101"/>
    </location>
</feature>
<feature type="compositionally biased region" description="Polar residues" evidence="1">
    <location>
        <begin position="54"/>
        <end position="69"/>
    </location>
</feature>
<evidence type="ECO:0000256" key="2">
    <source>
        <dbReference type="SAM" id="SignalP"/>
    </source>
</evidence>
<feature type="compositionally biased region" description="Polar residues" evidence="1">
    <location>
        <begin position="986"/>
        <end position="1004"/>
    </location>
</feature>
<evidence type="ECO:0000256" key="1">
    <source>
        <dbReference type="SAM" id="MobiDB-lite"/>
    </source>
</evidence>
<dbReference type="SUPFAM" id="SSF49373">
    <property type="entry name" value="Invasin/intimin cell-adhesion fragments"/>
    <property type="match status" value="1"/>
</dbReference>
<dbReference type="Proteomes" id="UP000637513">
    <property type="component" value="Unassembled WGS sequence"/>
</dbReference>
<dbReference type="InterPro" id="IPR035940">
    <property type="entry name" value="CAP_sf"/>
</dbReference>
<dbReference type="InterPro" id="IPR008964">
    <property type="entry name" value="Invasin/intimin_cell_adhesion"/>
</dbReference>
<feature type="region of interest" description="Disordered" evidence="1">
    <location>
        <begin position="54"/>
        <end position="115"/>
    </location>
</feature>
<dbReference type="PANTHER" id="PTHR45661">
    <property type="entry name" value="SURFACE ANTIGEN"/>
    <property type="match status" value="1"/>
</dbReference>
<keyword evidence="5" id="KW-1185">Reference proteome</keyword>
<dbReference type="Pfam" id="PF13306">
    <property type="entry name" value="LRR_5"/>
    <property type="match status" value="2"/>
</dbReference>
<reference evidence="4 5" key="1">
    <citation type="submission" date="2020-08" db="EMBL/GenBank/DDBJ databases">
        <title>Genome public.</title>
        <authorList>
            <person name="Liu C."/>
            <person name="Sun Q."/>
        </authorList>
    </citation>
    <scope>NUCLEOTIDE SEQUENCE [LARGE SCALE GENOMIC DNA]</scope>
    <source>
        <strain evidence="4 5">BX3</strain>
    </source>
</reference>
<dbReference type="SUPFAM" id="SSF55797">
    <property type="entry name" value="PR-1-like"/>
    <property type="match status" value="1"/>
</dbReference>
<dbReference type="Gene3D" id="3.40.33.10">
    <property type="entry name" value="CAP"/>
    <property type="match status" value="1"/>
</dbReference>
<evidence type="ECO:0000313" key="5">
    <source>
        <dbReference type="Proteomes" id="UP000637513"/>
    </source>
</evidence>
<name>A0ABR7MQX0_9FIRM</name>
<feature type="compositionally biased region" description="Low complexity" evidence="1">
    <location>
        <begin position="970"/>
        <end position="985"/>
    </location>
</feature>
<organism evidence="4 5">
    <name type="scientific">Jutongia hominis</name>
    <dbReference type="NCBI Taxonomy" id="2763664"/>
    <lineage>
        <taxon>Bacteria</taxon>
        <taxon>Bacillati</taxon>
        <taxon>Bacillota</taxon>
        <taxon>Clostridia</taxon>
        <taxon>Lachnospirales</taxon>
        <taxon>Lachnospiraceae</taxon>
        <taxon>Jutongia</taxon>
    </lineage>
</organism>
<feature type="region of interest" description="Disordered" evidence="1">
    <location>
        <begin position="966"/>
        <end position="1004"/>
    </location>
</feature>
<dbReference type="InterPro" id="IPR032675">
    <property type="entry name" value="LRR_dom_sf"/>
</dbReference>
<feature type="signal peptide" evidence="2">
    <location>
        <begin position="1"/>
        <end position="22"/>
    </location>
</feature>
<feature type="domain" description="SCP" evidence="3">
    <location>
        <begin position="147"/>
        <end position="297"/>
    </location>
</feature>
<dbReference type="InterPro" id="IPR026906">
    <property type="entry name" value="LRR_5"/>
</dbReference>
<gene>
    <name evidence="4" type="ORF">H8700_00465</name>
</gene>
<evidence type="ECO:0000259" key="3">
    <source>
        <dbReference type="Pfam" id="PF00188"/>
    </source>
</evidence>
<dbReference type="PANTHER" id="PTHR45661:SF3">
    <property type="entry name" value="IG-LIKE DOMAIN-CONTAINING PROTEIN"/>
    <property type="match status" value="1"/>
</dbReference>
<sequence length="1171" mass="129707">MRRKKWLTVMMTVIMCCTVLFPAGSIRTQAASTKQEVQSTLTISKEQEAQSTLTVSKEQEVQSTPSAFQSKDAKNIDVTTAKDGVVQQKKQSTKKTKKTKKAQTSSKKTSGSKKTTEILDTDVSEASKGCTLYGAYGTFYSQAQKALDQINQYRKEACEEGDVPDPRNPTRMLTPSDYVPLKWSTDLERIARIRAAEAGYAFRFMDTGHMRLNGKDTFSVTSNGLSGNAEDLSYYYKMDGEDAQMREGVLLWYMEKKGWLNREDISNGTEVRHYTSIINPSYIYIGLGCFYNEDVPYPVTLAGELSRKGNTDRTMLEEKHNVIQKIEVQDGFLKETELDVEDSMKTDETVQVAARAWIQNEGGHFSKNKRRLYMLGIDEYVSSDPSVAGITSDGELTTHKKGVITITARSNGKDILSKRVTIECGHRKRLRKYTDSTCTTEGIKQFYCPVCEDTENVTIEKKAHDYVYGDTDSNGLCTGVCSVCQDTITINPPKSCKFSWLNMDRNMHSYEEEFPEKNETGDTIYCFTTGVDGDPAYREMVIESSEESVIAVRNQLSANSSSDALTIKGHGITQISVYPKYNKRLGKNYLVRIGQKEEISIKEADVYLEKDEYTYQNAYCTPQASVYYNTTKLTEGVDYTVHYENNFVAGTAYAVIEGKGLFYGTIKEAFTIHPSVTQEHMHQAVTDPAIAAGCMTVGYTQGSHCAVCGQTINEQKVIEAAGHRYENGVCTVCGDIQYIEENGLRYTLQEDINGKKTLQVSAADGVSLSGEITIPATVTIANTSYSVITVAKNGFAGQSAITAVSLPKTLKTIESRAFAGCTGLTQMSFYSQKAPDVQKDSWENRGDSTLAFVVHLTGYGYDSIAEIANATVDRTLKHIHSLEFQKGKAATCTEPGMMDYYHCIDCGKYYLDENATMEIVMNDAIIYPLGHDWNSTFTIDIPATATTAGEKSLHCKRCGQRSRITVIPAGGSNDPDGNDSGWDDSCISNTTDSSPSSTKQASTVTKNTVKKGSIFTSKNLRYKVLSTSKKTVACIGTSKKTITSVTIPAKVTYSRKSYTVTQITDLAFAFCGKVKTVTIGDKVAIVGRNAFYRCKSLQKAVIGKKVKKIGFGAFAYCPKLKKIQLKSKLLKNKNVGYNVFKKCKKNAAVKVPSGKKKEYRKWFKKTGISLR</sequence>
<accession>A0ABR7MQX0</accession>
<dbReference type="RefSeq" id="WP_249302162.1">
    <property type="nucleotide sequence ID" value="NZ_JACRSW010000001.1"/>
</dbReference>
<dbReference type="Pfam" id="PF00188">
    <property type="entry name" value="CAP"/>
    <property type="match status" value="1"/>
</dbReference>
<evidence type="ECO:0000313" key="4">
    <source>
        <dbReference type="EMBL" id="MBC8556195.1"/>
    </source>
</evidence>
<dbReference type="EMBL" id="JACRSW010000001">
    <property type="protein sequence ID" value="MBC8556195.1"/>
    <property type="molecule type" value="Genomic_DNA"/>
</dbReference>
<dbReference type="Gene3D" id="2.60.40.1080">
    <property type="match status" value="1"/>
</dbReference>
<dbReference type="Gene3D" id="3.80.10.10">
    <property type="entry name" value="Ribonuclease Inhibitor"/>
    <property type="match status" value="2"/>
</dbReference>
<dbReference type="InterPro" id="IPR014044">
    <property type="entry name" value="CAP_dom"/>
</dbReference>
<feature type="chain" id="PRO_5046657415" evidence="2">
    <location>
        <begin position="23"/>
        <end position="1171"/>
    </location>
</feature>